<feature type="compositionally biased region" description="Basic and acidic residues" evidence="3">
    <location>
        <begin position="29"/>
        <end position="49"/>
    </location>
</feature>
<dbReference type="GO" id="GO:0006457">
    <property type="term" value="P:protein folding"/>
    <property type="evidence" value="ECO:0007669"/>
    <property type="project" value="TreeGrafter"/>
</dbReference>
<proteinExistence type="predicted"/>
<gene>
    <name evidence="5" type="ORF">E2I00_017010</name>
</gene>
<protein>
    <recommendedName>
        <fullName evidence="2">NudC domain-containing protein 3</fullName>
    </recommendedName>
</protein>
<comment type="caution">
    <text evidence="5">The sequence shown here is derived from an EMBL/GenBank/DDBJ whole genome shotgun (WGS) entry which is preliminary data.</text>
</comment>
<dbReference type="PANTHER" id="PTHR12356:SF19">
    <property type="entry name" value="NUDC DOMAIN-CONTAINING PROTEIN 3"/>
    <property type="match status" value="1"/>
</dbReference>
<dbReference type="AlphaFoldDB" id="A0A6A1QFQ9"/>
<dbReference type="Gene3D" id="2.60.40.790">
    <property type="match status" value="1"/>
</dbReference>
<dbReference type="CDD" id="cd06495">
    <property type="entry name" value="p23_NUDCD3_like"/>
    <property type="match status" value="1"/>
</dbReference>
<sequence>MEPGAAELYDQALLGILQHVFKTFDRMARQDDEKRRKELEEKVRRKEEEAATAVAAATAEREPVPAPVQEVEVESTADSGGPQEPPGPQGAEQEVAHRSGETEPPGTDAGAAEVPRRPPPLPKRQEQFQRNPDSYNGAVRENYAWSQDYTDLELKVPVPKHVVKGKQVSVALSSSSIRVAVLEENGERVLMEGKFTHKINTESSLWSLEPGKCVLVSLNKVGEYWWSAILEGEEQIDIDEINKERSMATVDEEEHAVLDRLTFDYRQKLQGKPQSHELTRQQQFGP</sequence>
<evidence type="ECO:0000256" key="2">
    <source>
        <dbReference type="ARBA" id="ARBA00073504"/>
    </source>
</evidence>
<dbReference type="PROSITE" id="PS51203">
    <property type="entry name" value="CS"/>
    <property type="match status" value="1"/>
</dbReference>
<dbReference type="InterPro" id="IPR008978">
    <property type="entry name" value="HSP20-like_chaperone"/>
</dbReference>
<dbReference type="InterPro" id="IPR037898">
    <property type="entry name" value="NudC_fam"/>
</dbReference>
<dbReference type="GO" id="GO:0051082">
    <property type="term" value="F:unfolded protein binding"/>
    <property type="evidence" value="ECO:0007669"/>
    <property type="project" value="TreeGrafter"/>
</dbReference>
<feature type="region of interest" description="Disordered" evidence="3">
    <location>
        <begin position="29"/>
        <end position="136"/>
    </location>
</feature>
<dbReference type="PANTHER" id="PTHR12356">
    <property type="entry name" value="NUCLEAR MOVEMENT PROTEIN NUDC"/>
    <property type="match status" value="1"/>
</dbReference>
<dbReference type="SUPFAM" id="SSF49764">
    <property type="entry name" value="HSP20-like chaperones"/>
    <property type="match status" value="1"/>
</dbReference>
<organism evidence="5 6">
    <name type="scientific">Balaenoptera physalus</name>
    <name type="common">Fin whale</name>
    <name type="synonym">Balaena physalus</name>
    <dbReference type="NCBI Taxonomy" id="9770"/>
    <lineage>
        <taxon>Eukaryota</taxon>
        <taxon>Metazoa</taxon>
        <taxon>Chordata</taxon>
        <taxon>Craniata</taxon>
        <taxon>Vertebrata</taxon>
        <taxon>Euteleostomi</taxon>
        <taxon>Mammalia</taxon>
        <taxon>Eutheria</taxon>
        <taxon>Laurasiatheria</taxon>
        <taxon>Artiodactyla</taxon>
        <taxon>Whippomorpha</taxon>
        <taxon>Cetacea</taxon>
        <taxon>Mysticeti</taxon>
        <taxon>Balaenopteridae</taxon>
        <taxon>Balaenoptera</taxon>
    </lineage>
</organism>
<evidence type="ECO:0000256" key="1">
    <source>
        <dbReference type="ARBA" id="ARBA00022553"/>
    </source>
</evidence>
<evidence type="ECO:0000313" key="6">
    <source>
        <dbReference type="Proteomes" id="UP000437017"/>
    </source>
</evidence>
<name>A0A6A1QFQ9_BALPH</name>
<dbReference type="InterPro" id="IPR007052">
    <property type="entry name" value="CS_dom"/>
</dbReference>
<dbReference type="OrthoDB" id="416217at2759"/>
<dbReference type="Proteomes" id="UP000437017">
    <property type="component" value="Unassembled WGS sequence"/>
</dbReference>
<keyword evidence="6" id="KW-1185">Reference proteome</keyword>
<dbReference type="InterPro" id="IPR037905">
    <property type="entry name" value="p23_NUDCD3"/>
</dbReference>
<evidence type="ECO:0000256" key="3">
    <source>
        <dbReference type="SAM" id="MobiDB-lite"/>
    </source>
</evidence>
<dbReference type="GO" id="GO:0005737">
    <property type="term" value="C:cytoplasm"/>
    <property type="evidence" value="ECO:0007669"/>
    <property type="project" value="TreeGrafter"/>
</dbReference>
<keyword evidence="1" id="KW-0597">Phosphoprotein</keyword>
<accession>A0A6A1QFQ9</accession>
<evidence type="ECO:0000259" key="4">
    <source>
        <dbReference type="PROSITE" id="PS51203"/>
    </source>
</evidence>
<dbReference type="EMBL" id="SGJD01000134">
    <property type="protein sequence ID" value="KAB0406770.1"/>
    <property type="molecule type" value="Genomic_DNA"/>
</dbReference>
<feature type="domain" description="CS" evidence="4">
    <location>
        <begin position="138"/>
        <end position="230"/>
    </location>
</feature>
<reference evidence="5 6" key="1">
    <citation type="journal article" date="2019" name="PLoS ONE">
        <title>Genomic analyses reveal an absence of contemporary introgressive admixture between fin whales and blue whales, despite known hybrids.</title>
        <authorList>
            <person name="Westbury M.V."/>
            <person name="Petersen B."/>
            <person name="Lorenzen E.D."/>
        </authorList>
    </citation>
    <scope>NUCLEOTIDE SEQUENCE [LARGE SCALE GENOMIC DNA]</scope>
    <source>
        <strain evidence="5">FinWhale-01</strain>
    </source>
</reference>
<dbReference type="Pfam" id="PF04969">
    <property type="entry name" value="CS"/>
    <property type="match status" value="1"/>
</dbReference>
<dbReference type="FunFam" id="2.60.40.790:FF:000023">
    <property type="entry name" value="NudC domain-containing protein 3"/>
    <property type="match status" value="1"/>
</dbReference>
<evidence type="ECO:0000313" key="5">
    <source>
        <dbReference type="EMBL" id="KAB0406770.1"/>
    </source>
</evidence>